<feature type="region of interest" description="Disordered" evidence="1">
    <location>
        <begin position="142"/>
        <end position="232"/>
    </location>
</feature>
<protein>
    <recommendedName>
        <fullName evidence="2">C2 NT-type domain-containing protein</fullName>
    </recommendedName>
</protein>
<evidence type="ECO:0000313" key="3">
    <source>
        <dbReference type="EMBL" id="KAL0490290.1"/>
    </source>
</evidence>
<evidence type="ECO:0000259" key="2">
    <source>
        <dbReference type="PROSITE" id="PS51840"/>
    </source>
</evidence>
<keyword evidence="4" id="KW-1185">Reference proteome</keyword>
<feature type="compositionally biased region" description="Acidic residues" evidence="1">
    <location>
        <begin position="152"/>
        <end position="174"/>
    </location>
</feature>
<dbReference type="AlphaFoldDB" id="A0AAW2ZNE4"/>
<feature type="compositionally biased region" description="Acidic residues" evidence="1">
    <location>
        <begin position="187"/>
        <end position="200"/>
    </location>
</feature>
<organism evidence="3 4">
    <name type="scientific">Acrasis kona</name>
    <dbReference type="NCBI Taxonomy" id="1008807"/>
    <lineage>
        <taxon>Eukaryota</taxon>
        <taxon>Discoba</taxon>
        <taxon>Heterolobosea</taxon>
        <taxon>Tetramitia</taxon>
        <taxon>Eutetramitia</taxon>
        <taxon>Acrasidae</taxon>
        <taxon>Acrasis</taxon>
    </lineage>
</organism>
<dbReference type="Pfam" id="PF10358">
    <property type="entry name" value="NT-C2"/>
    <property type="match status" value="1"/>
</dbReference>
<name>A0AAW2ZNE4_9EUKA</name>
<dbReference type="InterPro" id="IPR019448">
    <property type="entry name" value="NT-C2"/>
</dbReference>
<reference evidence="3 4" key="1">
    <citation type="submission" date="2024-03" db="EMBL/GenBank/DDBJ databases">
        <title>The Acrasis kona genome and developmental transcriptomes reveal deep origins of eukaryotic multicellular pathways.</title>
        <authorList>
            <person name="Sheikh S."/>
            <person name="Fu C.-J."/>
            <person name="Brown M.W."/>
            <person name="Baldauf S.L."/>
        </authorList>
    </citation>
    <scope>NUCLEOTIDE SEQUENCE [LARGE SCALE GENOMIC DNA]</scope>
    <source>
        <strain evidence="3 4">ATCC MYA-3509</strain>
    </source>
</reference>
<gene>
    <name evidence="3" type="ORF">AKO1_009467</name>
</gene>
<dbReference type="EMBL" id="JAOPGA020001662">
    <property type="protein sequence ID" value="KAL0490290.1"/>
    <property type="molecule type" value="Genomic_DNA"/>
</dbReference>
<dbReference type="PROSITE" id="PS51840">
    <property type="entry name" value="C2_NT"/>
    <property type="match status" value="1"/>
</dbReference>
<sequence length="572" mass="66400">MNKLFTSEIVKFQVKIHIHSLKFSKSKESRTYSISWRRGRKQKGDTEFVNIDAKNTFKNPIVFTSKLKRDKKTKKFSKKLLKFTLREKAERGRVTDVSKGEMDLSKHVDFDNVVNHADEHIKISYGHMIATIHCERIGSDRFNDQDTTYTATEDEETESVNEDEDDEDEDDDDEPVSKSRKSKYKDDDDEDEDEDDEDEESDKKSSSSDLSSDSDDEPTIPSPHNDVEVKLEHRNLKRRLQDLNDKLKSIQKSDASSKQADDKKTQMFYNIQKQRDQILTELHETEKEVEQAKILMNEAKIKTKTIKKELEQNKEKHAKEIKMLEMALKELQADDSADYFATTNKKKKPDQDSMKMLESIRSQIEAHGLTCAEDFVVTTAVFISEPSSALAVRNCMKKWKSSRFSNKLLNAFHNHELCLFRSLNVEQICNFLLFECALLRCFDTSFLNEALQYCKAPPLLVTRNKTSTPPSKVDNDNQFVNELTKLTVKSYFDVVMCFCECLDRQIMIDALLDPRLENVKSRNSTGGYDLRVTTQYIDEYYANLLKNTQEVSRPFFDLFLCLHRFTSLQSST</sequence>
<evidence type="ECO:0000256" key="1">
    <source>
        <dbReference type="SAM" id="MobiDB-lite"/>
    </source>
</evidence>
<accession>A0AAW2ZNE4</accession>
<dbReference type="Proteomes" id="UP001431209">
    <property type="component" value="Unassembled WGS sequence"/>
</dbReference>
<evidence type="ECO:0000313" key="4">
    <source>
        <dbReference type="Proteomes" id="UP001431209"/>
    </source>
</evidence>
<proteinExistence type="predicted"/>
<feature type="domain" description="C2 NT-type" evidence="2">
    <location>
        <begin position="2"/>
        <end position="136"/>
    </location>
</feature>
<comment type="caution">
    <text evidence="3">The sequence shown here is derived from an EMBL/GenBank/DDBJ whole genome shotgun (WGS) entry which is preliminary data.</text>
</comment>